<dbReference type="EMBL" id="PNBA02000016">
    <property type="protein sequence ID" value="KAG6396471.1"/>
    <property type="molecule type" value="Genomic_DNA"/>
</dbReference>
<dbReference type="Proteomes" id="UP000298416">
    <property type="component" value="Unassembled WGS sequence"/>
</dbReference>
<sequence>MRAIHISARKQTKWWYSNRFLHPDNVASYDYMTLRVRSLTSSTEKYWPKTNSHNCTNMSDTLRFFVEIMAPVFLALRVASDSGSLSLLDSAYDNVRSYLTNATIILE</sequence>
<name>A0A8X8WKM4_SALSN</name>
<reference evidence="1" key="1">
    <citation type="submission" date="2018-01" db="EMBL/GenBank/DDBJ databases">
        <authorList>
            <person name="Mao J.F."/>
        </authorList>
    </citation>
    <scope>NUCLEOTIDE SEQUENCE</scope>
    <source>
        <strain evidence="1">Huo1</strain>
        <tissue evidence="1">Leaf</tissue>
    </source>
</reference>
<dbReference type="InterPro" id="IPR007877">
    <property type="entry name" value="DUF707"/>
</dbReference>
<accession>A0A8X8WKM4</accession>
<evidence type="ECO:0000313" key="2">
    <source>
        <dbReference type="Proteomes" id="UP000298416"/>
    </source>
</evidence>
<dbReference type="PANTHER" id="PTHR31210:SF43">
    <property type="entry name" value="STORAGE PROTEIN-RELATED"/>
    <property type="match status" value="1"/>
</dbReference>
<organism evidence="1">
    <name type="scientific">Salvia splendens</name>
    <name type="common">Scarlet sage</name>
    <dbReference type="NCBI Taxonomy" id="180675"/>
    <lineage>
        <taxon>Eukaryota</taxon>
        <taxon>Viridiplantae</taxon>
        <taxon>Streptophyta</taxon>
        <taxon>Embryophyta</taxon>
        <taxon>Tracheophyta</taxon>
        <taxon>Spermatophyta</taxon>
        <taxon>Magnoliopsida</taxon>
        <taxon>eudicotyledons</taxon>
        <taxon>Gunneridae</taxon>
        <taxon>Pentapetalae</taxon>
        <taxon>asterids</taxon>
        <taxon>lamiids</taxon>
        <taxon>Lamiales</taxon>
        <taxon>Lamiaceae</taxon>
        <taxon>Nepetoideae</taxon>
        <taxon>Mentheae</taxon>
        <taxon>Salviinae</taxon>
        <taxon>Salvia</taxon>
        <taxon>Salvia subgen. Calosphace</taxon>
        <taxon>core Calosphace</taxon>
    </lineage>
</organism>
<gene>
    <name evidence="1" type="ORF">SASPL_142621</name>
</gene>
<dbReference type="Pfam" id="PF05212">
    <property type="entry name" value="DUF707"/>
    <property type="match status" value="1"/>
</dbReference>
<proteinExistence type="predicted"/>
<reference evidence="1" key="2">
    <citation type="submission" date="2020-08" db="EMBL/GenBank/DDBJ databases">
        <title>Plant Genome Project.</title>
        <authorList>
            <person name="Zhang R.-G."/>
        </authorList>
    </citation>
    <scope>NUCLEOTIDE SEQUENCE</scope>
    <source>
        <strain evidence="1">Huo1</strain>
        <tissue evidence="1">Leaf</tissue>
    </source>
</reference>
<dbReference type="PANTHER" id="PTHR31210">
    <property type="entry name" value="OS06G0731900 PROTEIN"/>
    <property type="match status" value="1"/>
</dbReference>
<comment type="caution">
    <text evidence="1">The sequence shown here is derived from an EMBL/GenBank/DDBJ whole genome shotgun (WGS) entry which is preliminary data.</text>
</comment>
<evidence type="ECO:0000313" key="1">
    <source>
        <dbReference type="EMBL" id="KAG6396471.1"/>
    </source>
</evidence>
<protein>
    <submittedName>
        <fullName evidence="1">Uncharacterized protein</fullName>
    </submittedName>
</protein>
<keyword evidence="2" id="KW-1185">Reference proteome</keyword>
<dbReference type="AlphaFoldDB" id="A0A8X8WKM4"/>